<sequence>MRERGQRDIEAQRHALAIMAASRRGPSGAASHYTNPHPHTATTRHHHHHHQQQQQQQQQQSAQPPMVETGAGQARAGGRSTLAARLRAYRESAALRSGRVGPPPENGIGTRLTELEDTMPQPTVAPAYHDDVSPPSFLATVGKPPSYDDLEPSPWPSPSPSPPPLVLEMELVLESEPEPGQESEPDQR</sequence>
<dbReference type="OrthoDB" id="2447573at2759"/>
<feature type="region of interest" description="Disordered" evidence="1">
    <location>
        <begin position="1"/>
        <end position="80"/>
    </location>
</feature>
<gene>
    <name evidence="2" type="ORF">DFQ27_008210</name>
</gene>
<feature type="compositionally biased region" description="Acidic residues" evidence="1">
    <location>
        <begin position="171"/>
        <end position="188"/>
    </location>
</feature>
<protein>
    <submittedName>
        <fullName evidence="2">Uncharacterized protein</fullName>
    </submittedName>
</protein>
<dbReference type="Proteomes" id="UP000807716">
    <property type="component" value="Unassembled WGS sequence"/>
</dbReference>
<dbReference type="EMBL" id="JAAAJB010000068">
    <property type="protein sequence ID" value="KAG0267821.1"/>
    <property type="molecule type" value="Genomic_DNA"/>
</dbReference>
<comment type="caution">
    <text evidence="2">The sequence shown here is derived from an EMBL/GenBank/DDBJ whole genome shotgun (WGS) entry which is preliminary data.</text>
</comment>
<feature type="compositionally biased region" description="Pro residues" evidence="1">
    <location>
        <begin position="153"/>
        <end position="165"/>
    </location>
</feature>
<organism evidence="2 3">
    <name type="scientific">Actinomortierella ambigua</name>
    <dbReference type="NCBI Taxonomy" id="1343610"/>
    <lineage>
        <taxon>Eukaryota</taxon>
        <taxon>Fungi</taxon>
        <taxon>Fungi incertae sedis</taxon>
        <taxon>Mucoromycota</taxon>
        <taxon>Mortierellomycotina</taxon>
        <taxon>Mortierellomycetes</taxon>
        <taxon>Mortierellales</taxon>
        <taxon>Mortierellaceae</taxon>
        <taxon>Actinomortierella</taxon>
    </lineage>
</organism>
<evidence type="ECO:0000256" key="1">
    <source>
        <dbReference type="SAM" id="MobiDB-lite"/>
    </source>
</evidence>
<feature type="compositionally biased region" description="Basic and acidic residues" evidence="1">
    <location>
        <begin position="1"/>
        <end position="13"/>
    </location>
</feature>
<feature type="compositionally biased region" description="Basic residues" evidence="1">
    <location>
        <begin position="42"/>
        <end position="51"/>
    </location>
</feature>
<reference evidence="2" key="1">
    <citation type="journal article" date="2020" name="Fungal Divers.">
        <title>Resolving the Mortierellaceae phylogeny through synthesis of multi-gene phylogenetics and phylogenomics.</title>
        <authorList>
            <person name="Vandepol N."/>
            <person name="Liber J."/>
            <person name="Desiro A."/>
            <person name="Na H."/>
            <person name="Kennedy M."/>
            <person name="Barry K."/>
            <person name="Grigoriev I.V."/>
            <person name="Miller A.N."/>
            <person name="O'Donnell K."/>
            <person name="Stajich J.E."/>
            <person name="Bonito G."/>
        </authorList>
    </citation>
    <scope>NUCLEOTIDE SEQUENCE</scope>
    <source>
        <strain evidence="2">BC1065</strain>
    </source>
</reference>
<feature type="non-terminal residue" evidence="2">
    <location>
        <position position="188"/>
    </location>
</feature>
<dbReference type="AlphaFoldDB" id="A0A9P6UBP3"/>
<name>A0A9P6UBP3_9FUNG</name>
<feature type="region of interest" description="Disordered" evidence="1">
    <location>
        <begin position="121"/>
        <end position="188"/>
    </location>
</feature>
<proteinExistence type="predicted"/>
<feature type="compositionally biased region" description="Low complexity" evidence="1">
    <location>
        <begin position="20"/>
        <end position="31"/>
    </location>
</feature>
<accession>A0A9P6UBP3</accession>
<evidence type="ECO:0000313" key="3">
    <source>
        <dbReference type="Proteomes" id="UP000807716"/>
    </source>
</evidence>
<keyword evidence="3" id="KW-1185">Reference proteome</keyword>
<evidence type="ECO:0000313" key="2">
    <source>
        <dbReference type="EMBL" id="KAG0267821.1"/>
    </source>
</evidence>